<dbReference type="GeneID" id="92079918"/>
<keyword evidence="2" id="KW-0812">Transmembrane</keyword>
<comment type="caution">
    <text evidence="3">The sequence shown here is derived from an EMBL/GenBank/DDBJ whole genome shotgun (WGS) entry which is preliminary data.</text>
</comment>
<feature type="region of interest" description="Disordered" evidence="1">
    <location>
        <begin position="1"/>
        <end position="94"/>
    </location>
</feature>
<dbReference type="RefSeq" id="XP_066696347.1">
    <property type="nucleotide sequence ID" value="XM_066846856.1"/>
</dbReference>
<keyword evidence="2" id="KW-1133">Transmembrane helix</keyword>
<organism evidence="3 4">
    <name type="scientific">Apiospora aurea</name>
    <dbReference type="NCBI Taxonomy" id="335848"/>
    <lineage>
        <taxon>Eukaryota</taxon>
        <taxon>Fungi</taxon>
        <taxon>Dikarya</taxon>
        <taxon>Ascomycota</taxon>
        <taxon>Pezizomycotina</taxon>
        <taxon>Sordariomycetes</taxon>
        <taxon>Xylariomycetidae</taxon>
        <taxon>Amphisphaeriales</taxon>
        <taxon>Apiosporaceae</taxon>
        <taxon>Apiospora</taxon>
    </lineage>
</organism>
<accession>A0ABR1Q426</accession>
<dbReference type="EMBL" id="JAQQWE010000007">
    <property type="protein sequence ID" value="KAK7946313.1"/>
    <property type="molecule type" value="Genomic_DNA"/>
</dbReference>
<name>A0ABR1Q426_9PEZI</name>
<evidence type="ECO:0000256" key="1">
    <source>
        <dbReference type="SAM" id="MobiDB-lite"/>
    </source>
</evidence>
<evidence type="ECO:0000313" key="4">
    <source>
        <dbReference type="Proteomes" id="UP001391051"/>
    </source>
</evidence>
<evidence type="ECO:0000256" key="2">
    <source>
        <dbReference type="SAM" id="Phobius"/>
    </source>
</evidence>
<feature type="transmembrane region" description="Helical" evidence="2">
    <location>
        <begin position="271"/>
        <end position="293"/>
    </location>
</feature>
<sequence length="321" mass="35422">MLSDYDENSLESHGGGDEEAYNSPSEHSGEEAPGAEDEGEVPETRPSAGTEGKVPETRPSAESEGGTSGNRPSAGTEGETSVARPSSRNVSAAPVQGGDVTIHMHSPLRTVDGFQTQYEKLKRKGLLPERLDMSTGVIQKIINSEAEDLKNLSKTLKNYLAVTKAAQPMRFASEPLNLILVHKKEQAQSEVDRVLQGMLFEFVKIHDEIDKSTENEPVILRESGTKLRAAVLDAMKKMDAKFESFMKSNRDVEDRHYKGFGRYKNKTLLKVVLFFLFTLLGVVIDGVCLLVGIPPPRRGPSLYITGFFERVEKAAEELRKK</sequence>
<dbReference type="Proteomes" id="UP001391051">
    <property type="component" value="Unassembled WGS sequence"/>
</dbReference>
<reference evidence="3 4" key="1">
    <citation type="submission" date="2023-01" db="EMBL/GenBank/DDBJ databases">
        <title>Analysis of 21 Apiospora genomes using comparative genomics revels a genus with tremendous synthesis potential of carbohydrate active enzymes and secondary metabolites.</title>
        <authorList>
            <person name="Sorensen T."/>
        </authorList>
    </citation>
    <scope>NUCLEOTIDE SEQUENCE [LARGE SCALE GENOMIC DNA]</scope>
    <source>
        <strain evidence="3 4">CBS 24483</strain>
    </source>
</reference>
<keyword evidence="4" id="KW-1185">Reference proteome</keyword>
<gene>
    <name evidence="3" type="ORF">PG986_010634</name>
</gene>
<proteinExistence type="predicted"/>
<evidence type="ECO:0000313" key="3">
    <source>
        <dbReference type="EMBL" id="KAK7946313.1"/>
    </source>
</evidence>
<keyword evidence="2" id="KW-0472">Membrane</keyword>
<protein>
    <submittedName>
        <fullName evidence="3">Uncharacterized protein</fullName>
    </submittedName>
</protein>